<dbReference type="PANTHER" id="PTHR34700">
    <property type="entry name" value="POTASSIUM BINDING PROTEIN KBP"/>
    <property type="match status" value="1"/>
</dbReference>
<name>A0A3B1ACH3_9ZZZZ</name>
<feature type="domain" description="LysM" evidence="1">
    <location>
        <begin position="122"/>
        <end position="173"/>
    </location>
</feature>
<evidence type="ECO:0000259" key="1">
    <source>
        <dbReference type="PROSITE" id="PS51782"/>
    </source>
</evidence>
<dbReference type="InterPro" id="IPR052196">
    <property type="entry name" value="Bact_Kbp"/>
</dbReference>
<dbReference type="PROSITE" id="PS51257">
    <property type="entry name" value="PROKAR_LIPOPROTEIN"/>
    <property type="match status" value="1"/>
</dbReference>
<proteinExistence type="predicted"/>
<protein>
    <recommendedName>
        <fullName evidence="1">LysM domain-containing protein</fullName>
    </recommendedName>
</protein>
<dbReference type="InterPro" id="IPR036779">
    <property type="entry name" value="LysM_dom_sf"/>
</dbReference>
<accession>A0A3B1ACH3</accession>
<dbReference type="PANTHER" id="PTHR34700:SF4">
    <property type="entry name" value="PHAGE-LIKE ELEMENT PBSX PROTEIN XKDP"/>
    <property type="match status" value="1"/>
</dbReference>
<dbReference type="EMBL" id="UOFS01000006">
    <property type="protein sequence ID" value="VAW91484.1"/>
    <property type="molecule type" value="Genomic_DNA"/>
</dbReference>
<evidence type="ECO:0000313" key="2">
    <source>
        <dbReference type="EMBL" id="VAW91484.1"/>
    </source>
</evidence>
<sequence length="210" mass="23366">MVIRSIIKYLALIFAVVFVTACDITPDKGKATIAADAIAAAKAANKRASEEKYEWRDTGLLIKKAEKALVSGNPKRAISLANKARRQAENAVKQKYSELKRLGHMLNGEATLTIQTSDSNSVDYFIVKGDSLWDILAKSDVYGTPYQWPLIYKNNHNKIKDVDLIYPGQQLAIDSNATEEIFSVAVLHAKLRDSWSLNSKSVSDSKYQEQ</sequence>
<dbReference type="CDD" id="cd00118">
    <property type="entry name" value="LysM"/>
    <property type="match status" value="1"/>
</dbReference>
<dbReference type="AlphaFoldDB" id="A0A3B1ACH3"/>
<gene>
    <name evidence="2" type="ORF">MNBD_GAMMA22-2745</name>
</gene>
<dbReference type="PROSITE" id="PS51782">
    <property type="entry name" value="LYSM"/>
    <property type="match status" value="1"/>
</dbReference>
<organism evidence="2">
    <name type="scientific">hydrothermal vent metagenome</name>
    <dbReference type="NCBI Taxonomy" id="652676"/>
    <lineage>
        <taxon>unclassified sequences</taxon>
        <taxon>metagenomes</taxon>
        <taxon>ecological metagenomes</taxon>
    </lineage>
</organism>
<dbReference type="InterPro" id="IPR018392">
    <property type="entry name" value="LysM"/>
</dbReference>
<dbReference type="Gene3D" id="3.10.350.10">
    <property type="entry name" value="LysM domain"/>
    <property type="match status" value="1"/>
</dbReference>
<reference evidence="2" key="1">
    <citation type="submission" date="2018-06" db="EMBL/GenBank/DDBJ databases">
        <authorList>
            <person name="Zhirakovskaya E."/>
        </authorList>
    </citation>
    <scope>NUCLEOTIDE SEQUENCE</scope>
</reference>